<comment type="catalytic activity">
    <reaction evidence="7">
        <text>L-threonyl-[protein] + ATP = O-phospho-L-threonyl-[protein] + ADP + H(+)</text>
        <dbReference type="Rhea" id="RHEA:46608"/>
        <dbReference type="Rhea" id="RHEA-COMP:11060"/>
        <dbReference type="Rhea" id="RHEA-COMP:11605"/>
        <dbReference type="ChEBI" id="CHEBI:15378"/>
        <dbReference type="ChEBI" id="CHEBI:30013"/>
        <dbReference type="ChEBI" id="CHEBI:30616"/>
        <dbReference type="ChEBI" id="CHEBI:61977"/>
        <dbReference type="ChEBI" id="CHEBI:456216"/>
        <dbReference type="EC" id="2.7.11.1"/>
    </reaction>
</comment>
<dbReference type="Pfam" id="PF00069">
    <property type="entry name" value="Pkinase"/>
    <property type="match status" value="1"/>
</dbReference>
<dbReference type="GO" id="GO:0004674">
    <property type="term" value="F:protein serine/threonine kinase activity"/>
    <property type="evidence" value="ECO:0007669"/>
    <property type="project" value="UniProtKB-KW"/>
</dbReference>
<keyword evidence="13" id="KW-1185">Reference proteome</keyword>
<feature type="domain" description="Protein kinase" evidence="11">
    <location>
        <begin position="24"/>
        <end position="307"/>
    </location>
</feature>
<evidence type="ECO:0000313" key="12">
    <source>
        <dbReference type="EMBL" id="KAG2199182.1"/>
    </source>
</evidence>
<dbReference type="InterPro" id="IPR011009">
    <property type="entry name" value="Kinase-like_dom_sf"/>
</dbReference>
<dbReference type="PROSITE" id="PS00108">
    <property type="entry name" value="PROTEIN_KINASE_ST"/>
    <property type="match status" value="1"/>
</dbReference>
<keyword evidence="3" id="KW-0808">Transferase</keyword>
<dbReference type="OrthoDB" id="541276at2759"/>
<dbReference type="GO" id="GO:0005737">
    <property type="term" value="C:cytoplasm"/>
    <property type="evidence" value="ECO:0007669"/>
    <property type="project" value="TreeGrafter"/>
</dbReference>
<dbReference type="EMBL" id="JAEPRC010000362">
    <property type="protein sequence ID" value="KAG2199182.1"/>
    <property type="molecule type" value="Genomic_DNA"/>
</dbReference>
<evidence type="ECO:0000256" key="2">
    <source>
        <dbReference type="ARBA" id="ARBA00022527"/>
    </source>
</evidence>
<organism evidence="12 13">
    <name type="scientific">Mucor plumbeus</name>
    <dbReference type="NCBI Taxonomy" id="97098"/>
    <lineage>
        <taxon>Eukaryota</taxon>
        <taxon>Fungi</taxon>
        <taxon>Fungi incertae sedis</taxon>
        <taxon>Mucoromycota</taxon>
        <taxon>Mucoromycotina</taxon>
        <taxon>Mucoromycetes</taxon>
        <taxon>Mucorales</taxon>
        <taxon>Mucorineae</taxon>
        <taxon>Mucoraceae</taxon>
        <taxon>Mucor</taxon>
    </lineage>
</organism>
<dbReference type="Proteomes" id="UP000650833">
    <property type="component" value="Unassembled WGS sequence"/>
</dbReference>
<comment type="catalytic activity">
    <reaction evidence="8">
        <text>L-seryl-[protein] + ATP = O-phospho-L-seryl-[protein] + ADP + H(+)</text>
        <dbReference type="Rhea" id="RHEA:17989"/>
        <dbReference type="Rhea" id="RHEA-COMP:9863"/>
        <dbReference type="Rhea" id="RHEA-COMP:11604"/>
        <dbReference type="ChEBI" id="CHEBI:15378"/>
        <dbReference type="ChEBI" id="CHEBI:29999"/>
        <dbReference type="ChEBI" id="CHEBI:30616"/>
        <dbReference type="ChEBI" id="CHEBI:83421"/>
        <dbReference type="ChEBI" id="CHEBI:456216"/>
        <dbReference type="EC" id="2.7.11.1"/>
    </reaction>
</comment>
<evidence type="ECO:0000256" key="9">
    <source>
        <dbReference type="PROSITE-ProRule" id="PRU10141"/>
    </source>
</evidence>
<sequence length="373" mass="42299">MSHKKVTLLDAQNLLYATIDNHSIQLISILGIGAYGVVYLGRNVFNNQYFAVKLLTHMNISYNEPDIHAYLSGHPNILKFEKVVYENHRTFMVIEYTPEGDLFAAITKNKYKIVGNNDAIRHIFLQIIDAVQFCHQNNIAHRDLKPENIMLGPQLQVKLADFGLATLNSVSNEFGCGSTFYFSPECQGAAAAVSSSCYSSFSSAASYAPVSATTQLKGYSTQKNDIWSLGVILVNLTAGRNPWKQATMKNSTFATYARNPRHFFRTILPCISEELERILLRIFCLDPARRISLPELRLYIQRCQSFVQQQTIVQHKKKSLFVVVQPTKRHINHHHQQQKTKKRAVVNAMSYSDSVTETMLHYVGGFTDEDCCY</sequence>
<dbReference type="SUPFAM" id="SSF56112">
    <property type="entry name" value="Protein kinase-like (PK-like)"/>
    <property type="match status" value="1"/>
</dbReference>
<dbReference type="InterPro" id="IPR008271">
    <property type="entry name" value="Ser/Thr_kinase_AS"/>
</dbReference>
<dbReference type="InterPro" id="IPR000719">
    <property type="entry name" value="Prot_kinase_dom"/>
</dbReference>
<evidence type="ECO:0000256" key="6">
    <source>
        <dbReference type="ARBA" id="ARBA00022840"/>
    </source>
</evidence>
<dbReference type="PANTHER" id="PTHR24343">
    <property type="entry name" value="SERINE/THREONINE KINASE"/>
    <property type="match status" value="1"/>
</dbReference>
<proteinExistence type="inferred from homology"/>
<dbReference type="PROSITE" id="PS00107">
    <property type="entry name" value="PROTEIN_KINASE_ATP"/>
    <property type="match status" value="1"/>
</dbReference>
<evidence type="ECO:0000313" key="13">
    <source>
        <dbReference type="Proteomes" id="UP000650833"/>
    </source>
</evidence>
<gene>
    <name evidence="12" type="ORF">INT46_000026</name>
</gene>
<dbReference type="GO" id="GO:0005634">
    <property type="term" value="C:nucleus"/>
    <property type="evidence" value="ECO:0007669"/>
    <property type="project" value="TreeGrafter"/>
</dbReference>
<comment type="similarity">
    <text evidence="10">Belongs to the protein kinase superfamily.</text>
</comment>
<name>A0A8H7QVM6_9FUNG</name>
<evidence type="ECO:0000256" key="1">
    <source>
        <dbReference type="ARBA" id="ARBA00012513"/>
    </source>
</evidence>
<dbReference type="InterPro" id="IPR017441">
    <property type="entry name" value="Protein_kinase_ATP_BS"/>
</dbReference>
<evidence type="ECO:0000256" key="4">
    <source>
        <dbReference type="ARBA" id="ARBA00022741"/>
    </source>
</evidence>
<dbReference type="PROSITE" id="PS50011">
    <property type="entry name" value="PROTEIN_KINASE_DOM"/>
    <property type="match status" value="1"/>
</dbReference>
<evidence type="ECO:0000256" key="3">
    <source>
        <dbReference type="ARBA" id="ARBA00022679"/>
    </source>
</evidence>
<dbReference type="GO" id="GO:0005524">
    <property type="term" value="F:ATP binding"/>
    <property type="evidence" value="ECO:0007669"/>
    <property type="project" value="UniProtKB-UniRule"/>
</dbReference>
<dbReference type="SMART" id="SM00220">
    <property type="entry name" value="S_TKc"/>
    <property type="match status" value="1"/>
</dbReference>
<evidence type="ECO:0000256" key="7">
    <source>
        <dbReference type="ARBA" id="ARBA00047899"/>
    </source>
</evidence>
<accession>A0A8H7QVM6</accession>
<evidence type="ECO:0000256" key="8">
    <source>
        <dbReference type="ARBA" id="ARBA00048679"/>
    </source>
</evidence>
<keyword evidence="2 10" id="KW-0723">Serine/threonine-protein kinase</keyword>
<evidence type="ECO:0000259" key="11">
    <source>
        <dbReference type="PROSITE" id="PS50011"/>
    </source>
</evidence>
<dbReference type="PANTHER" id="PTHR24343:SF541">
    <property type="entry name" value="SERINE_THREONINE-PROTEIN KINASE SKS1-RELATED"/>
    <property type="match status" value="1"/>
</dbReference>
<evidence type="ECO:0000256" key="10">
    <source>
        <dbReference type="RuleBase" id="RU000304"/>
    </source>
</evidence>
<keyword evidence="5" id="KW-0418">Kinase</keyword>
<feature type="binding site" evidence="9">
    <location>
        <position position="53"/>
    </location>
    <ligand>
        <name>ATP</name>
        <dbReference type="ChEBI" id="CHEBI:30616"/>
    </ligand>
</feature>
<comment type="caution">
    <text evidence="12">The sequence shown here is derived from an EMBL/GenBank/DDBJ whole genome shotgun (WGS) entry which is preliminary data.</text>
</comment>
<dbReference type="Gene3D" id="1.10.510.10">
    <property type="entry name" value="Transferase(Phosphotransferase) domain 1"/>
    <property type="match status" value="1"/>
</dbReference>
<keyword evidence="4 9" id="KW-0547">Nucleotide-binding</keyword>
<evidence type="ECO:0000256" key="5">
    <source>
        <dbReference type="ARBA" id="ARBA00022777"/>
    </source>
</evidence>
<reference evidence="12" key="1">
    <citation type="submission" date="2020-12" db="EMBL/GenBank/DDBJ databases">
        <title>Metabolic potential, ecology and presence of endohyphal bacteria is reflected in genomic diversity of Mucoromycotina.</title>
        <authorList>
            <person name="Muszewska A."/>
            <person name="Okrasinska A."/>
            <person name="Steczkiewicz K."/>
            <person name="Drgas O."/>
            <person name="Orlowska M."/>
            <person name="Perlinska-Lenart U."/>
            <person name="Aleksandrzak-Piekarczyk T."/>
            <person name="Szatraj K."/>
            <person name="Zielenkiewicz U."/>
            <person name="Pilsyk S."/>
            <person name="Malc E."/>
            <person name="Mieczkowski P."/>
            <person name="Kruszewska J.S."/>
            <person name="Biernat P."/>
            <person name="Pawlowska J."/>
        </authorList>
    </citation>
    <scope>NUCLEOTIDE SEQUENCE</scope>
    <source>
        <strain evidence="12">CBS 226.32</strain>
    </source>
</reference>
<protein>
    <recommendedName>
        <fullName evidence="1">non-specific serine/threonine protein kinase</fullName>
        <ecNumber evidence="1">2.7.11.1</ecNumber>
    </recommendedName>
</protein>
<dbReference type="EC" id="2.7.11.1" evidence="1"/>
<keyword evidence="6 9" id="KW-0067">ATP-binding</keyword>
<dbReference type="AlphaFoldDB" id="A0A8H7QVM6"/>